<accession>A0A9P0EYC7</accession>
<evidence type="ECO:0000313" key="3">
    <source>
        <dbReference type="Proteomes" id="UP001152759"/>
    </source>
</evidence>
<proteinExistence type="predicted"/>
<evidence type="ECO:0000313" key="2">
    <source>
        <dbReference type="EMBL" id="CAH0384157.1"/>
    </source>
</evidence>
<name>A0A9P0EYC7_BEMTA</name>
<evidence type="ECO:0000256" key="1">
    <source>
        <dbReference type="SAM" id="SignalP"/>
    </source>
</evidence>
<sequence>MPKMTSIKECMLLFDLILLAQTVSQAESGRIKIRKTNIAELHKQLRFSMAHDGCQQFTPLSCPKNPTFELTNNNCHESCELVNSLYQEHHKKVPRLILRGSCKVGLKLVFLQCKCELAPHYARRYFRWRTLQHCARKYLHDIVDLSVNDTFLNTSSAPELDSFTKTPRKEFSARIPPTDGESTIMEETENSFNTSPTSKTTTVSSIVDMNASANMTTRRTIIRKKNKPNKPWRKFG</sequence>
<reference evidence="2" key="1">
    <citation type="submission" date="2021-12" db="EMBL/GenBank/DDBJ databases">
        <authorList>
            <person name="King R."/>
        </authorList>
    </citation>
    <scope>NUCLEOTIDE SEQUENCE</scope>
</reference>
<protein>
    <submittedName>
        <fullName evidence="2">Uncharacterized protein</fullName>
    </submittedName>
</protein>
<keyword evidence="3" id="KW-1185">Reference proteome</keyword>
<dbReference type="AlphaFoldDB" id="A0A9P0EYC7"/>
<dbReference type="Proteomes" id="UP001152759">
    <property type="component" value="Chromosome 2"/>
</dbReference>
<feature type="chain" id="PRO_5040305678" evidence="1">
    <location>
        <begin position="29"/>
        <end position="236"/>
    </location>
</feature>
<gene>
    <name evidence="2" type="ORF">BEMITA_LOCUS3530</name>
</gene>
<organism evidence="2 3">
    <name type="scientific">Bemisia tabaci</name>
    <name type="common">Sweetpotato whitefly</name>
    <name type="synonym">Aleurodes tabaci</name>
    <dbReference type="NCBI Taxonomy" id="7038"/>
    <lineage>
        <taxon>Eukaryota</taxon>
        <taxon>Metazoa</taxon>
        <taxon>Ecdysozoa</taxon>
        <taxon>Arthropoda</taxon>
        <taxon>Hexapoda</taxon>
        <taxon>Insecta</taxon>
        <taxon>Pterygota</taxon>
        <taxon>Neoptera</taxon>
        <taxon>Paraneoptera</taxon>
        <taxon>Hemiptera</taxon>
        <taxon>Sternorrhyncha</taxon>
        <taxon>Aleyrodoidea</taxon>
        <taxon>Aleyrodidae</taxon>
        <taxon>Aleyrodinae</taxon>
        <taxon>Bemisia</taxon>
    </lineage>
</organism>
<dbReference type="EMBL" id="OU963863">
    <property type="protein sequence ID" value="CAH0384157.1"/>
    <property type="molecule type" value="Genomic_DNA"/>
</dbReference>
<feature type="signal peptide" evidence="1">
    <location>
        <begin position="1"/>
        <end position="28"/>
    </location>
</feature>
<keyword evidence="1" id="KW-0732">Signal</keyword>